<keyword evidence="5 13" id="KW-0812">Transmembrane</keyword>
<dbReference type="InterPro" id="IPR019150">
    <property type="entry name" value="Vesicle_transport_protein_Use1"/>
</dbReference>
<evidence type="ECO:0000256" key="3">
    <source>
        <dbReference type="ARBA" id="ARBA00015843"/>
    </source>
</evidence>
<dbReference type="PANTHER" id="PTHR13050:SF7">
    <property type="entry name" value="VESICLE TRANSPORT PROTEIN USE1"/>
    <property type="match status" value="1"/>
</dbReference>
<evidence type="ECO:0000256" key="7">
    <source>
        <dbReference type="ARBA" id="ARBA00022892"/>
    </source>
</evidence>
<comment type="similarity">
    <text evidence="2">Belongs to the USE1 family.</text>
</comment>
<dbReference type="GO" id="GO:0015031">
    <property type="term" value="P:protein transport"/>
    <property type="evidence" value="ECO:0007669"/>
    <property type="project" value="UniProtKB-KW"/>
</dbReference>
<evidence type="ECO:0000256" key="6">
    <source>
        <dbReference type="ARBA" id="ARBA00022824"/>
    </source>
</evidence>
<gene>
    <name evidence="16" type="primary">Use1_6</name>
    <name evidence="15" type="synonym">Use1_20</name>
    <name evidence="14" type="synonym">Use1_7</name>
    <name evidence="18" type="synonym">Use1_8</name>
    <name evidence="17" type="synonym">Use1_9</name>
    <name evidence="17" type="ORF">CM83_76513</name>
    <name evidence="18" type="ORF">CM83_76514</name>
    <name evidence="14" type="ORF">CM83_76515</name>
    <name evidence="15" type="ORF">CM83_76516</name>
    <name evidence="16" type="ORF">CM83_76517</name>
</gene>
<evidence type="ECO:0000313" key="15">
    <source>
        <dbReference type="EMBL" id="JAG20994.1"/>
    </source>
</evidence>
<evidence type="ECO:0000256" key="9">
    <source>
        <dbReference type="ARBA" id="ARBA00022989"/>
    </source>
</evidence>
<accession>A0A0A9XUP0</accession>
<dbReference type="EMBL" id="GBHO01022606">
    <property type="protein sequence ID" value="JAG20998.1"/>
    <property type="molecule type" value="Transcribed_RNA"/>
</dbReference>
<dbReference type="EMBL" id="GBHO01022609">
    <property type="protein sequence ID" value="JAG20995.1"/>
    <property type="molecule type" value="Transcribed_RNA"/>
</dbReference>
<evidence type="ECO:0000313" key="14">
    <source>
        <dbReference type="EMBL" id="JAG20993.1"/>
    </source>
</evidence>
<protein>
    <recommendedName>
        <fullName evidence="3">Vesicle transport protein USE1</fullName>
    </recommendedName>
    <alternativeName>
        <fullName evidence="11">USE1-like protein</fullName>
    </alternativeName>
</protein>
<dbReference type="GO" id="GO:0005484">
    <property type="term" value="F:SNAP receptor activity"/>
    <property type="evidence" value="ECO:0007669"/>
    <property type="project" value="TreeGrafter"/>
</dbReference>
<sequence>MAKTAIGDLLSESLSFGPSQSQGDADSVLKKFFNTFLEHFLGQKTNSWSTVYQNYIASFLAFFNSRIPFQVSFLEFSLLNMSLRNGESDEKSSPKSLRELLEDSRRNNRSSDGGLDSALRYHSDKQSEISANMIQMARALKTQTLAANSIIHRDVRSLQNAKLTAEQNASALERASNKMAACSKDGMNWSLVLLVVVVLMIFINMVLFMKFMKKN</sequence>
<evidence type="ECO:0000256" key="12">
    <source>
        <dbReference type="SAM" id="MobiDB-lite"/>
    </source>
</evidence>
<evidence type="ECO:0000256" key="13">
    <source>
        <dbReference type="SAM" id="Phobius"/>
    </source>
</evidence>
<dbReference type="Pfam" id="PF09753">
    <property type="entry name" value="Use1"/>
    <property type="match status" value="1"/>
</dbReference>
<evidence type="ECO:0000256" key="5">
    <source>
        <dbReference type="ARBA" id="ARBA00022692"/>
    </source>
</evidence>
<evidence type="ECO:0000256" key="11">
    <source>
        <dbReference type="ARBA" id="ARBA00032711"/>
    </source>
</evidence>
<evidence type="ECO:0000313" key="16">
    <source>
        <dbReference type="EMBL" id="JAG20995.1"/>
    </source>
</evidence>
<reference evidence="16" key="2">
    <citation type="submission" date="2014-07" db="EMBL/GenBank/DDBJ databases">
        <authorList>
            <person name="Hull J."/>
        </authorList>
    </citation>
    <scope>NUCLEOTIDE SEQUENCE</scope>
</reference>
<evidence type="ECO:0000313" key="18">
    <source>
        <dbReference type="EMBL" id="JAG20998.1"/>
    </source>
</evidence>
<name>A0A0A9XUP0_LYGHE</name>
<dbReference type="EMBL" id="GBHO01022611">
    <property type="protein sequence ID" value="JAG20993.1"/>
    <property type="molecule type" value="Transcribed_RNA"/>
</dbReference>
<keyword evidence="7" id="KW-0931">ER-Golgi transport</keyword>
<reference evidence="16" key="1">
    <citation type="journal article" date="2014" name="PLoS ONE">
        <title>Transcriptome-Based Identification of ABC Transporters in the Western Tarnished Plant Bug Lygus hesperus.</title>
        <authorList>
            <person name="Hull J.J."/>
            <person name="Chaney K."/>
            <person name="Geib S.M."/>
            <person name="Fabrick J.A."/>
            <person name="Brent C.S."/>
            <person name="Walsh D."/>
            <person name="Lavine L.C."/>
        </authorList>
    </citation>
    <scope>NUCLEOTIDE SEQUENCE</scope>
</reference>
<dbReference type="GO" id="GO:0006890">
    <property type="term" value="P:retrograde vesicle-mediated transport, Golgi to endoplasmic reticulum"/>
    <property type="evidence" value="ECO:0007669"/>
    <property type="project" value="TreeGrafter"/>
</dbReference>
<feature type="region of interest" description="Disordered" evidence="12">
    <location>
        <begin position="85"/>
        <end position="118"/>
    </location>
</feature>
<keyword evidence="6" id="KW-0256">Endoplasmic reticulum</keyword>
<proteinExistence type="inferred from homology"/>
<keyword evidence="9 13" id="KW-1133">Transmembrane helix</keyword>
<keyword evidence="8" id="KW-0653">Protein transport</keyword>
<evidence type="ECO:0000256" key="8">
    <source>
        <dbReference type="ARBA" id="ARBA00022927"/>
    </source>
</evidence>
<comment type="subcellular location">
    <subcellularLocation>
        <location evidence="1">Endoplasmic reticulum membrane</location>
        <topology evidence="1">Single-pass type IV membrane protein</topology>
    </subcellularLocation>
</comment>
<evidence type="ECO:0000256" key="10">
    <source>
        <dbReference type="ARBA" id="ARBA00023136"/>
    </source>
</evidence>
<dbReference type="PANTHER" id="PTHR13050">
    <property type="entry name" value="USE1-LIKE PROTEIN"/>
    <property type="match status" value="1"/>
</dbReference>
<evidence type="ECO:0000256" key="2">
    <source>
        <dbReference type="ARBA" id="ARBA00007891"/>
    </source>
</evidence>
<feature type="compositionally biased region" description="Basic and acidic residues" evidence="12">
    <location>
        <begin position="86"/>
        <end position="106"/>
    </location>
</feature>
<dbReference type="GO" id="GO:0031201">
    <property type="term" value="C:SNARE complex"/>
    <property type="evidence" value="ECO:0007669"/>
    <property type="project" value="TreeGrafter"/>
</dbReference>
<dbReference type="EMBL" id="GBHO01022610">
    <property type="protein sequence ID" value="JAG20994.1"/>
    <property type="molecule type" value="Transcribed_RNA"/>
</dbReference>
<keyword evidence="10 13" id="KW-0472">Membrane</keyword>
<organism evidence="16">
    <name type="scientific">Lygus hesperus</name>
    <name type="common">Western plant bug</name>
    <dbReference type="NCBI Taxonomy" id="30085"/>
    <lineage>
        <taxon>Eukaryota</taxon>
        <taxon>Metazoa</taxon>
        <taxon>Ecdysozoa</taxon>
        <taxon>Arthropoda</taxon>
        <taxon>Hexapoda</taxon>
        <taxon>Insecta</taxon>
        <taxon>Pterygota</taxon>
        <taxon>Neoptera</taxon>
        <taxon>Paraneoptera</taxon>
        <taxon>Hemiptera</taxon>
        <taxon>Heteroptera</taxon>
        <taxon>Panheteroptera</taxon>
        <taxon>Cimicomorpha</taxon>
        <taxon>Miridae</taxon>
        <taxon>Mirini</taxon>
        <taxon>Lygus</taxon>
    </lineage>
</organism>
<keyword evidence="4" id="KW-0813">Transport</keyword>
<evidence type="ECO:0000256" key="1">
    <source>
        <dbReference type="ARBA" id="ARBA00004163"/>
    </source>
</evidence>
<dbReference type="EMBL" id="GBHO01022607">
    <property type="protein sequence ID" value="JAG20997.1"/>
    <property type="molecule type" value="Transcribed_RNA"/>
</dbReference>
<feature type="transmembrane region" description="Helical" evidence="13">
    <location>
        <begin position="189"/>
        <end position="209"/>
    </location>
</feature>
<evidence type="ECO:0000313" key="17">
    <source>
        <dbReference type="EMBL" id="JAG20997.1"/>
    </source>
</evidence>
<evidence type="ECO:0000256" key="4">
    <source>
        <dbReference type="ARBA" id="ARBA00022448"/>
    </source>
</evidence>
<dbReference type="AlphaFoldDB" id="A0A0A9XUP0"/>
<dbReference type="GO" id="GO:0005789">
    <property type="term" value="C:endoplasmic reticulum membrane"/>
    <property type="evidence" value="ECO:0007669"/>
    <property type="project" value="UniProtKB-SubCell"/>
</dbReference>